<evidence type="ECO:0000313" key="6">
    <source>
        <dbReference type="Proteomes" id="UP001165590"/>
    </source>
</evidence>
<accession>A0ABT3VFT3</accession>
<reference evidence="5" key="1">
    <citation type="journal article" date="2022" name="bioRxiv">
        <title>Discovery and biosynthetic assessment of Streptomyces ortus sp nov. isolated from a deep-sea sponge.</title>
        <authorList>
            <person name="Williams S.E."/>
        </authorList>
    </citation>
    <scope>NUCLEOTIDE SEQUENCE</scope>
    <source>
        <strain evidence="5">A15ISP2-DRY2</strain>
    </source>
</reference>
<dbReference type="Gene3D" id="3.50.50.60">
    <property type="entry name" value="FAD/NAD(P)-binding domain"/>
    <property type="match status" value="1"/>
</dbReference>
<evidence type="ECO:0000256" key="1">
    <source>
        <dbReference type="ARBA" id="ARBA00001974"/>
    </source>
</evidence>
<dbReference type="PANTHER" id="PTHR43004">
    <property type="entry name" value="TRK SYSTEM POTASSIUM UPTAKE PROTEIN"/>
    <property type="match status" value="1"/>
</dbReference>
<keyword evidence="2" id="KW-0285">Flavoprotein</keyword>
<dbReference type="Proteomes" id="UP001165590">
    <property type="component" value="Unassembled WGS sequence"/>
</dbReference>
<protein>
    <submittedName>
        <fullName evidence="5">FAD-dependent monooxygenase</fullName>
    </submittedName>
</protein>
<dbReference type="SUPFAM" id="SSF51905">
    <property type="entry name" value="FAD/NAD(P)-binding domain"/>
    <property type="match status" value="1"/>
</dbReference>
<dbReference type="InterPro" id="IPR036188">
    <property type="entry name" value="FAD/NAD-bd_sf"/>
</dbReference>
<dbReference type="RefSeq" id="WP_267031072.1">
    <property type="nucleotide sequence ID" value="NZ_JAIFZO010000002.1"/>
</dbReference>
<proteinExistence type="predicted"/>
<evidence type="ECO:0000259" key="4">
    <source>
        <dbReference type="Pfam" id="PF01494"/>
    </source>
</evidence>
<dbReference type="Gene3D" id="3.40.30.120">
    <property type="match status" value="1"/>
</dbReference>
<evidence type="ECO:0000256" key="3">
    <source>
        <dbReference type="ARBA" id="ARBA00022827"/>
    </source>
</evidence>
<comment type="caution">
    <text evidence="5">The sequence shown here is derived from an EMBL/GenBank/DDBJ whole genome shotgun (WGS) entry which is preliminary data.</text>
</comment>
<dbReference type="Gene3D" id="3.30.70.2450">
    <property type="match status" value="1"/>
</dbReference>
<dbReference type="Pfam" id="PF21274">
    <property type="entry name" value="Rng_hyd_C"/>
    <property type="match status" value="1"/>
</dbReference>
<evidence type="ECO:0000256" key="2">
    <source>
        <dbReference type="ARBA" id="ARBA00022630"/>
    </source>
</evidence>
<dbReference type="EMBL" id="JAIFZO010000002">
    <property type="protein sequence ID" value="MCX4238812.1"/>
    <property type="molecule type" value="Genomic_DNA"/>
</dbReference>
<dbReference type="GO" id="GO:0004497">
    <property type="term" value="F:monooxygenase activity"/>
    <property type="evidence" value="ECO:0007669"/>
    <property type="project" value="UniProtKB-KW"/>
</dbReference>
<keyword evidence="3" id="KW-0274">FAD</keyword>
<dbReference type="PRINTS" id="PR00420">
    <property type="entry name" value="RNGMNOXGNASE"/>
</dbReference>
<keyword evidence="5" id="KW-0560">Oxidoreductase</keyword>
<keyword evidence="5" id="KW-0503">Monooxygenase</keyword>
<dbReference type="Pfam" id="PF01494">
    <property type="entry name" value="FAD_binding_3"/>
    <property type="match status" value="1"/>
</dbReference>
<organism evidence="5 6">
    <name type="scientific">Streptomyces ortus</name>
    <dbReference type="NCBI Taxonomy" id="2867268"/>
    <lineage>
        <taxon>Bacteria</taxon>
        <taxon>Bacillati</taxon>
        <taxon>Actinomycetota</taxon>
        <taxon>Actinomycetes</taxon>
        <taxon>Kitasatosporales</taxon>
        <taxon>Streptomycetaceae</taxon>
        <taxon>Streptomyces</taxon>
    </lineage>
</organism>
<feature type="domain" description="FAD-binding" evidence="4">
    <location>
        <begin position="14"/>
        <end position="340"/>
    </location>
</feature>
<gene>
    <name evidence="5" type="ORF">K3769_39790</name>
</gene>
<evidence type="ECO:0000313" key="5">
    <source>
        <dbReference type="EMBL" id="MCX4238812.1"/>
    </source>
</evidence>
<dbReference type="InterPro" id="IPR002938">
    <property type="entry name" value="FAD-bd"/>
</dbReference>
<sequence length="510" mass="53821">MAQDQRTRTGNRVDTQVVVVGAGPVGLMLAAELRLGGADVVVLEQLPAPTSESRASTLHARTMELFDSRGLLDALGPVPGEVRGHFGGIPLDLTLPGSHPGQWKVPQDRTEALLGAWAGGLGADVRRGHEVTALTVTEDHVDVEAVGPAGPLTVRALCVVGCDGEHSTVRRLAGLDFPGTDATRELIRADVAGIEVPDRRFERLDAGLAIAARRADGVTRIMVHEFGRAAVRRTAPPDFAELVTIWKRVTGEDVSGGTPLWINAFGDVSRQAARYRDGRVLLAGDAAHAQMPIGGQALNLGLQDAANLGWKLAVQVARKGSEGLLDSYHTERHAVGERVLSGIRAQALLLLSGPEVNPLRAVLGELLRSGDTRRHLAATISGLDIRYDVGPGDHPLLGRRLPPSALKTADGWPTSTAELLRGGRGLLLDLSGDDGRTAELAAVAAPWRDRVHSVAATVIDGGPLSDLDAVLVRPDGYVVWAGSDATSPEAALRRWLGLPHDEHPISGGLS</sequence>
<name>A0ABT3VFT3_9ACTN</name>
<dbReference type="InterPro" id="IPR050641">
    <property type="entry name" value="RIFMO-like"/>
</dbReference>
<keyword evidence="6" id="KW-1185">Reference proteome</keyword>
<dbReference type="PANTHER" id="PTHR43004:SF19">
    <property type="entry name" value="BINDING MONOOXYGENASE, PUTATIVE (JCVI)-RELATED"/>
    <property type="match status" value="1"/>
</dbReference>
<comment type="cofactor">
    <cofactor evidence="1">
        <name>FAD</name>
        <dbReference type="ChEBI" id="CHEBI:57692"/>
    </cofactor>
</comment>